<sequence length="351" mass="37237">MAAVALRLRTETSPQELRAVLAPDDARKLIAAGVDLTVEESPQRIFPIAEYEAAGARIAPADSWGAAPDDEIVLGLKAPGPQPSALRHRHVFFGHAYKGQQGGEALLRRFVEGGGLLLDLEYLTDDAGRRVAAFGYWAGYVGAALAALHARGQLVPPLRATTREDLDLALGKGHGDEVCALVIGALGRSGRGAVAALSTAGVAVTAWDLAETRRLDRAAILGHDVLVNTVLTQAPAPPFVRPEDLADATRRLSVVSDVTCDVTSDCNLLPIYDRPTDWSAPVRRLGGTTPLDLIAIDNLPSLLPREASTAFSADLLPHLLTLADSASVWQRARDRFEAATAALHGSPRRTS</sequence>
<dbReference type="EC" id="1.5.1.7" evidence="4"/>
<keyword evidence="9" id="KW-1015">Disulfide bond</keyword>
<gene>
    <name evidence="14" type="ORF">ABZ071_30265</name>
</gene>
<evidence type="ECO:0000259" key="12">
    <source>
        <dbReference type="SMART" id="SM01002"/>
    </source>
</evidence>
<evidence type="ECO:0000256" key="1">
    <source>
        <dbReference type="ARBA" id="ARBA00004884"/>
    </source>
</evidence>
<evidence type="ECO:0000256" key="8">
    <source>
        <dbReference type="ARBA" id="ARBA00023027"/>
    </source>
</evidence>
<evidence type="ECO:0000256" key="2">
    <source>
        <dbReference type="ARBA" id="ARBA00005689"/>
    </source>
</evidence>
<dbReference type="InterPro" id="IPR051168">
    <property type="entry name" value="AASS"/>
</dbReference>
<evidence type="ECO:0000256" key="10">
    <source>
        <dbReference type="ARBA" id="ARBA00033228"/>
    </source>
</evidence>
<dbReference type="EMBL" id="JBEXRX010000151">
    <property type="protein sequence ID" value="MEU0156104.1"/>
    <property type="molecule type" value="Genomic_DNA"/>
</dbReference>
<dbReference type="Proteomes" id="UP001550348">
    <property type="component" value="Unassembled WGS sequence"/>
</dbReference>
<evidence type="ECO:0000256" key="7">
    <source>
        <dbReference type="ARBA" id="ARBA00023002"/>
    </source>
</evidence>
<comment type="catalytic activity">
    <reaction evidence="11">
        <text>L-saccharopine + NAD(+) + H2O = L-lysine + 2-oxoglutarate + NADH + H(+)</text>
        <dbReference type="Rhea" id="RHEA:12440"/>
        <dbReference type="ChEBI" id="CHEBI:15377"/>
        <dbReference type="ChEBI" id="CHEBI:15378"/>
        <dbReference type="ChEBI" id="CHEBI:16810"/>
        <dbReference type="ChEBI" id="CHEBI:32551"/>
        <dbReference type="ChEBI" id="CHEBI:57540"/>
        <dbReference type="ChEBI" id="CHEBI:57945"/>
        <dbReference type="ChEBI" id="CHEBI:57951"/>
        <dbReference type="EC" id="1.5.1.7"/>
    </reaction>
</comment>
<dbReference type="CDD" id="cd12188">
    <property type="entry name" value="SDH"/>
    <property type="match status" value="1"/>
</dbReference>
<dbReference type="PIRSF" id="PIRSF018250">
    <property type="entry name" value="Saccharopine_DH_Lys"/>
    <property type="match status" value="1"/>
</dbReference>
<feature type="domain" description="Alanine dehydrogenase/pyridine nucleotide transhydrogenase N-terminal" evidence="13">
    <location>
        <begin position="7"/>
        <end position="141"/>
    </location>
</feature>
<dbReference type="PANTHER" id="PTHR11133">
    <property type="entry name" value="SACCHAROPINE DEHYDROGENASE"/>
    <property type="match status" value="1"/>
</dbReference>
<evidence type="ECO:0000259" key="13">
    <source>
        <dbReference type="SMART" id="SM01003"/>
    </source>
</evidence>
<evidence type="ECO:0000256" key="5">
    <source>
        <dbReference type="ARBA" id="ARBA00021221"/>
    </source>
</evidence>
<comment type="similarity">
    <text evidence="2">Belongs to the AlaDH/PNT family.</text>
</comment>
<evidence type="ECO:0000256" key="9">
    <source>
        <dbReference type="ARBA" id="ARBA00023157"/>
    </source>
</evidence>
<evidence type="ECO:0000256" key="6">
    <source>
        <dbReference type="ARBA" id="ARBA00022605"/>
    </source>
</evidence>
<dbReference type="SMART" id="SM01003">
    <property type="entry name" value="AlaDh_PNT_N"/>
    <property type="match status" value="1"/>
</dbReference>
<keyword evidence="15" id="KW-1185">Reference proteome</keyword>
<dbReference type="InterPro" id="IPR007886">
    <property type="entry name" value="AlaDH/PNT_N"/>
</dbReference>
<comment type="caution">
    <text evidence="14">The sequence shown here is derived from an EMBL/GenBank/DDBJ whole genome shotgun (WGS) entry which is preliminary data.</text>
</comment>
<keyword evidence="8" id="KW-0520">NAD</keyword>
<comment type="pathway">
    <text evidence="1">Amino-acid biosynthesis; L-lysine biosynthesis via AAA pathway; L-lysine from L-alpha-aminoadipate (fungal route): step 3/3.</text>
</comment>
<protein>
    <recommendedName>
        <fullName evidence="5">Saccharopine dehydrogenase [NAD(+), L-lysine-forming]</fullName>
        <ecNumber evidence="4">1.5.1.7</ecNumber>
    </recommendedName>
    <alternativeName>
        <fullName evidence="10">Lysine--2-oxoglutarate reductase</fullName>
    </alternativeName>
</protein>
<evidence type="ECO:0000313" key="14">
    <source>
        <dbReference type="EMBL" id="MEU0156104.1"/>
    </source>
</evidence>
<dbReference type="InterPro" id="IPR027281">
    <property type="entry name" value="Lys1"/>
</dbReference>
<evidence type="ECO:0000256" key="11">
    <source>
        <dbReference type="ARBA" id="ARBA00047860"/>
    </source>
</evidence>
<dbReference type="InterPro" id="IPR007698">
    <property type="entry name" value="AlaDH/PNT_NAD(H)-bd"/>
</dbReference>
<accession>A0ABV2VUJ3</accession>
<keyword evidence="7" id="KW-0560">Oxidoreductase</keyword>
<reference evidence="14 15" key="1">
    <citation type="submission" date="2024-06" db="EMBL/GenBank/DDBJ databases">
        <title>The Natural Products Discovery Center: Release of the First 8490 Sequenced Strains for Exploring Actinobacteria Biosynthetic Diversity.</title>
        <authorList>
            <person name="Kalkreuter E."/>
            <person name="Kautsar S.A."/>
            <person name="Yang D."/>
            <person name="Bader C.D."/>
            <person name="Teijaro C.N."/>
            <person name="Fluegel L."/>
            <person name="Davis C.M."/>
            <person name="Simpson J.R."/>
            <person name="Lauterbach L."/>
            <person name="Steele A.D."/>
            <person name="Gui C."/>
            <person name="Meng S."/>
            <person name="Li G."/>
            <person name="Viehrig K."/>
            <person name="Ye F."/>
            <person name="Su P."/>
            <person name="Kiefer A.F."/>
            <person name="Nichols A."/>
            <person name="Cepeda A.J."/>
            <person name="Yan W."/>
            <person name="Fan B."/>
            <person name="Jiang Y."/>
            <person name="Adhikari A."/>
            <person name="Zheng C.-J."/>
            <person name="Schuster L."/>
            <person name="Cowan T.M."/>
            <person name="Smanski M.J."/>
            <person name="Chevrette M.G."/>
            <person name="De Carvalho L.P.S."/>
            <person name="Shen B."/>
        </authorList>
    </citation>
    <scope>NUCLEOTIDE SEQUENCE [LARGE SCALE GENOMIC DNA]</scope>
    <source>
        <strain evidence="14 15">NPDC006286</strain>
    </source>
</reference>
<proteinExistence type="inferred from homology"/>
<comment type="subunit">
    <text evidence="3">Monomer.</text>
</comment>
<dbReference type="Pfam" id="PF01262">
    <property type="entry name" value="AlaDh_PNT_C"/>
    <property type="match status" value="1"/>
</dbReference>
<evidence type="ECO:0000256" key="4">
    <source>
        <dbReference type="ARBA" id="ARBA00012847"/>
    </source>
</evidence>
<evidence type="ECO:0000256" key="3">
    <source>
        <dbReference type="ARBA" id="ARBA00011245"/>
    </source>
</evidence>
<dbReference type="SUPFAM" id="SSF51735">
    <property type="entry name" value="NAD(P)-binding Rossmann-fold domains"/>
    <property type="match status" value="1"/>
</dbReference>
<dbReference type="Pfam" id="PF05222">
    <property type="entry name" value="AlaDh_PNT_N"/>
    <property type="match status" value="1"/>
</dbReference>
<evidence type="ECO:0000313" key="15">
    <source>
        <dbReference type="Proteomes" id="UP001550348"/>
    </source>
</evidence>
<dbReference type="InterPro" id="IPR036291">
    <property type="entry name" value="NAD(P)-bd_dom_sf"/>
</dbReference>
<keyword evidence="6" id="KW-0028">Amino-acid biosynthesis</keyword>
<dbReference type="SMART" id="SM01002">
    <property type="entry name" value="AlaDh_PNT_C"/>
    <property type="match status" value="1"/>
</dbReference>
<feature type="domain" description="Alanine dehydrogenase/pyridine nucleotide transhydrogenase NAD(H)-binding" evidence="12">
    <location>
        <begin position="170"/>
        <end position="295"/>
    </location>
</feature>
<dbReference type="Gene3D" id="3.40.50.720">
    <property type="entry name" value="NAD(P)-binding Rossmann-like Domain"/>
    <property type="match status" value="3"/>
</dbReference>
<dbReference type="PANTHER" id="PTHR11133:SF23">
    <property type="entry name" value="SACCHAROPINE DEHYDROGENASE [NAD(+), L-LYSINE-FORMING]"/>
    <property type="match status" value="1"/>
</dbReference>
<dbReference type="RefSeq" id="WP_355667639.1">
    <property type="nucleotide sequence ID" value="NZ_JBEXRX010000151.1"/>
</dbReference>
<dbReference type="SUPFAM" id="SSF52283">
    <property type="entry name" value="Formate/glycerate dehydrogenase catalytic domain-like"/>
    <property type="match status" value="1"/>
</dbReference>
<name>A0ABV2VUJ3_9ACTN</name>
<organism evidence="14 15">
    <name type="scientific">Micromonospora fulviviridis</name>
    <dbReference type="NCBI Taxonomy" id="47860"/>
    <lineage>
        <taxon>Bacteria</taxon>
        <taxon>Bacillati</taxon>
        <taxon>Actinomycetota</taxon>
        <taxon>Actinomycetes</taxon>
        <taxon>Micromonosporales</taxon>
        <taxon>Micromonosporaceae</taxon>
        <taxon>Micromonospora</taxon>
    </lineage>
</organism>